<dbReference type="GO" id="GO:0030288">
    <property type="term" value="C:outer membrane-bounded periplasmic space"/>
    <property type="evidence" value="ECO:0007669"/>
    <property type="project" value="TreeGrafter"/>
</dbReference>
<dbReference type="InterPro" id="IPR014225">
    <property type="entry name" value="Spore_II_D_firmicutes"/>
</dbReference>
<comment type="caution">
    <text evidence="3">The sequence shown here is derived from an EMBL/GenBank/DDBJ whole genome shotgun (WGS) entry which is preliminary data.</text>
</comment>
<evidence type="ECO:0000259" key="2">
    <source>
        <dbReference type="Pfam" id="PF08486"/>
    </source>
</evidence>
<feature type="chain" id="PRO_5039675440" evidence="1">
    <location>
        <begin position="24"/>
        <end position="302"/>
    </location>
</feature>
<gene>
    <name evidence="3" type="primary">spoIID</name>
    <name evidence="3" type="ORF">IAD15_06130</name>
</gene>
<dbReference type="NCBIfam" id="TIGR02669">
    <property type="entry name" value="SpoIID_LytB"/>
    <property type="match status" value="1"/>
</dbReference>
<reference evidence="3" key="2">
    <citation type="journal article" date="2021" name="PeerJ">
        <title>Extensive microbial diversity within the chicken gut microbiome revealed by metagenomics and culture.</title>
        <authorList>
            <person name="Gilroy R."/>
            <person name="Ravi A."/>
            <person name="Getino M."/>
            <person name="Pursley I."/>
            <person name="Horton D.L."/>
            <person name="Alikhan N.F."/>
            <person name="Baker D."/>
            <person name="Gharbi K."/>
            <person name="Hall N."/>
            <person name="Watson M."/>
            <person name="Adriaenssens E.M."/>
            <person name="Foster-Nyarko E."/>
            <person name="Jarju S."/>
            <person name="Secka A."/>
            <person name="Antonio M."/>
            <person name="Oren A."/>
            <person name="Chaudhuri R.R."/>
            <person name="La Ragione R."/>
            <person name="Hildebrand F."/>
            <person name="Pallen M.J."/>
        </authorList>
    </citation>
    <scope>NUCLEOTIDE SEQUENCE</scope>
    <source>
        <strain evidence="3">CHK195-11698</strain>
    </source>
</reference>
<reference evidence="3" key="1">
    <citation type="submission" date="2020-10" db="EMBL/GenBank/DDBJ databases">
        <authorList>
            <person name="Gilroy R."/>
        </authorList>
    </citation>
    <scope>NUCLEOTIDE SEQUENCE</scope>
    <source>
        <strain evidence="3">CHK195-11698</strain>
    </source>
</reference>
<dbReference type="Proteomes" id="UP000824175">
    <property type="component" value="Unassembled WGS sequence"/>
</dbReference>
<dbReference type="PANTHER" id="PTHR30032">
    <property type="entry name" value="N-ACETYLMURAMOYL-L-ALANINE AMIDASE-RELATED"/>
    <property type="match status" value="1"/>
</dbReference>
<dbReference type="AlphaFoldDB" id="A0A9D1L111"/>
<dbReference type="EMBL" id="DVMJ01000052">
    <property type="protein sequence ID" value="HIU13631.1"/>
    <property type="molecule type" value="Genomic_DNA"/>
</dbReference>
<accession>A0A9D1L111</accession>
<proteinExistence type="predicted"/>
<dbReference type="InterPro" id="IPR013693">
    <property type="entry name" value="SpoIID/LytB_N"/>
</dbReference>
<keyword evidence="1" id="KW-0732">Signal</keyword>
<dbReference type="Pfam" id="PF08486">
    <property type="entry name" value="SpoIID"/>
    <property type="match status" value="1"/>
</dbReference>
<dbReference type="InterPro" id="IPR013486">
    <property type="entry name" value="SpoIID/LytB"/>
</dbReference>
<evidence type="ECO:0000313" key="3">
    <source>
        <dbReference type="EMBL" id="HIU13631.1"/>
    </source>
</evidence>
<name>A0A9D1L111_9FIRM</name>
<sequence length="302" mass="33966">MKRTFKKSFVVLLLAVVVAFSLAHMVPDDSDKSAPPLPEVNDVVQVRQADGSVHEVALEEYVVGVVSAEMPVSFSQEALKAQAVASRTYVLSRDLVVDDTTSSQVYEDEAKRREKWKEDFEANEAKIEACVEATKGEVLTYQGQYISALFFSSSNGKTENNEDYFNTVSVPYLRSVDSSWDLEVSSQVYREKSFTKEELNQIFETDDFTLTILSYKESGRVDQVDVSGKTYTGREIREKLGLASSDFDIEQEGDTYIFHTVGYGHGVGMSQYGAQGMAEEGYDYRTILTYYYQGVEIEKLHS</sequence>
<feature type="domain" description="Sporulation stage II protein D amidase enhancer LytB N-terminal" evidence="2">
    <location>
        <begin position="52"/>
        <end position="141"/>
    </location>
</feature>
<evidence type="ECO:0000313" key="4">
    <source>
        <dbReference type="Proteomes" id="UP000824175"/>
    </source>
</evidence>
<dbReference type="GO" id="GO:0030435">
    <property type="term" value="P:sporulation resulting in formation of a cellular spore"/>
    <property type="evidence" value="ECO:0007669"/>
    <property type="project" value="InterPro"/>
</dbReference>
<feature type="signal peptide" evidence="1">
    <location>
        <begin position="1"/>
        <end position="23"/>
    </location>
</feature>
<dbReference type="PANTHER" id="PTHR30032:SF4">
    <property type="entry name" value="AMIDASE ENHANCER"/>
    <property type="match status" value="1"/>
</dbReference>
<dbReference type="NCBIfam" id="TIGR02870">
    <property type="entry name" value="spore_II_D"/>
    <property type="match status" value="1"/>
</dbReference>
<dbReference type="InterPro" id="IPR051922">
    <property type="entry name" value="Bact_Sporulation_Assoc"/>
</dbReference>
<protein>
    <submittedName>
        <fullName evidence="3">Stage II sporulation protein D</fullName>
    </submittedName>
</protein>
<evidence type="ECO:0000256" key="1">
    <source>
        <dbReference type="SAM" id="SignalP"/>
    </source>
</evidence>
<organism evidence="3 4">
    <name type="scientific">Candidatus Fimiplasma intestinipullorum</name>
    <dbReference type="NCBI Taxonomy" id="2840825"/>
    <lineage>
        <taxon>Bacteria</taxon>
        <taxon>Bacillati</taxon>
        <taxon>Bacillota</taxon>
        <taxon>Clostridia</taxon>
        <taxon>Eubacteriales</taxon>
        <taxon>Candidatus Fimiplasma</taxon>
    </lineage>
</organism>